<accession>A0A9X9MCB0</accession>
<dbReference type="GO" id="GO:1990238">
    <property type="term" value="F:double-stranded DNA endonuclease activity"/>
    <property type="evidence" value="ECO:0007669"/>
    <property type="project" value="TreeGrafter"/>
</dbReference>
<dbReference type="Proteomes" id="UP000269945">
    <property type="component" value="Unassembled WGS sequence"/>
</dbReference>
<dbReference type="GO" id="GO:0043565">
    <property type="term" value="F:sequence-specific DNA binding"/>
    <property type="evidence" value="ECO:0007669"/>
    <property type="project" value="InterPro"/>
</dbReference>
<reference evidence="2 3" key="1">
    <citation type="submission" date="2018-10" db="EMBL/GenBank/DDBJ databases">
        <authorList>
            <person name="Ekblom R."/>
            <person name="Jareborg N."/>
        </authorList>
    </citation>
    <scope>NUCLEOTIDE SEQUENCE [LARGE SCALE GENOMIC DNA]</scope>
    <source>
        <tissue evidence="2">Muscle</tissue>
    </source>
</reference>
<dbReference type="GO" id="GO:1905347">
    <property type="term" value="C:endodeoxyribonuclease complex"/>
    <property type="evidence" value="ECO:0007669"/>
    <property type="project" value="TreeGrafter"/>
</dbReference>
<feature type="domain" description="RAG1 importin-binding" evidence="1">
    <location>
        <begin position="49"/>
        <end position="85"/>
    </location>
</feature>
<dbReference type="GO" id="GO:0033151">
    <property type="term" value="P:V(D)J recombination"/>
    <property type="evidence" value="ECO:0007669"/>
    <property type="project" value="InterPro"/>
</dbReference>
<dbReference type="Pfam" id="PF12560">
    <property type="entry name" value="RAG1_imp_bd"/>
    <property type="match status" value="1"/>
</dbReference>
<protein>
    <recommendedName>
        <fullName evidence="1">RAG1 importin-binding domain-containing protein</fullName>
    </recommendedName>
</protein>
<dbReference type="GO" id="GO:0046872">
    <property type="term" value="F:metal ion binding"/>
    <property type="evidence" value="ECO:0007669"/>
    <property type="project" value="UniProtKB-KW"/>
</dbReference>
<dbReference type="AlphaFoldDB" id="A0A9X9MCB0"/>
<dbReference type="GO" id="GO:0061630">
    <property type="term" value="F:ubiquitin protein ligase activity"/>
    <property type="evidence" value="ECO:0007669"/>
    <property type="project" value="UniProtKB-EC"/>
</dbReference>
<organism evidence="2 3">
    <name type="scientific">Gulo gulo</name>
    <name type="common">Wolverine</name>
    <name type="synonym">Gluton</name>
    <dbReference type="NCBI Taxonomy" id="48420"/>
    <lineage>
        <taxon>Eukaryota</taxon>
        <taxon>Metazoa</taxon>
        <taxon>Chordata</taxon>
        <taxon>Craniata</taxon>
        <taxon>Vertebrata</taxon>
        <taxon>Euteleostomi</taxon>
        <taxon>Mammalia</taxon>
        <taxon>Eutheria</taxon>
        <taxon>Laurasiatheria</taxon>
        <taxon>Carnivora</taxon>
        <taxon>Caniformia</taxon>
        <taxon>Musteloidea</taxon>
        <taxon>Mustelidae</taxon>
        <taxon>Guloninae</taxon>
        <taxon>Gulo</taxon>
    </lineage>
</organism>
<name>A0A9X9MCB0_GULGU</name>
<evidence type="ECO:0000313" key="2">
    <source>
        <dbReference type="EMBL" id="VCX42030.1"/>
    </source>
</evidence>
<dbReference type="GO" id="GO:0002331">
    <property type="term" value="P:pre-B cell allelic exclusion"/>
    <property type="evidence" value="ECO:0007669"/>
    <property type="project" value="TreeGrafter"/>
</dbReference>
<keyword evidence="3" id="KW-1185">Reference proteome</keyword>
<dbReference type="GO" id="GO:0097519">
    <property type="term" value="C:DNA recombinase complex"/>
    <property type="evidence" value="ECO:0007669"/>
    <property type="project" value="TreeGrafter"/>
</dbReference>
<dbReference type="PANTHER" id="PTHR11539">
    <property type="entry name" value="VDJ RECOMBINATION ACTIVATING PROTEIN 1 RAG1"/>
    <property type="match status" value="1"/>
</dbReference>
<dbReference type="GO" id="GO:0006325">
    <property type="term" value="P:chromatin organization"/>
    <property type="evidence" value="ECO:0007669"/>
    <property type="project" value="UniProtKB-KW"/>
</dbReference>
<evidence type="ECO:0000259" key="1">
    <source>
        <dbReference type="Pfam" id="PF12560"/>
    </source>
</evidence>
<feature type="non-terminal residue" evidence="2">
    <location>
        <position position="86"/>
    </location>
</feature>
<dbReference type="PANTHER" id="PTHR11539:SF0">
    <property type="entry name" value="V(D)J RECOMBINATION-ACTIVATING PROTEIN 1"/>
    <property type="match status" value="1"/>
</dbReference>
<feature type="non-terminal residue" evidence="2">
    <location>
        <position position="1"/>
    </location>
</feature>
<dbReference type="GO" id="GO:0005634">
    <property type="term" value="C:nucleus"/>
    <property type="evidence" value="ECO:0007669"/>
    <property type="project" value="TreeGrafter"/>
</dbReference>
<dbReference type="InterPro" id="IPR024627">
    <property type="entry name" value="RAG1"/>
</dbReference>
<dbReference type="InterPro" id="IPR035714">
    <property type="entry name" value="RAG1_imp-bd"/>
</dbReference>
<proteinExistence type="predicted"/>
<dbReference type="EMBL" id="CYRY02046342">
    <property type="protein sequence ID" value="VCX42030.1"/>
    <property type="molecule type" value="Genomic_DNA"/>
</dbReference>
<evidence type="ECO:0000313" key="3">
    <source>
        <dbReference type="Proteomes" id="UP000269945"/>
    </source>
</evidence>
<gene>
    <name evidence="2" type="ORF">BN2614_LOCUS1</name>
</gene>
<comment type="caution">
    <text evidence="2">The sequence shown here is derived from an EMBL/GenBank/DDBJ whole genome shotgun (WGS) entry which is preliminary data.</text>
</comment>
<dbReference type="GO" id="GO:0002250">
    <property type="term" value="P:adaptive immune response"/>
    <property type="evidence" value="ECO:0007669"/>
    <property type="project" value="TreeGrafter"/>
</dbReference>
<sequence length="86" mass="9775">GRRAHLAFSLVIKSYQPNYRHPNPLARQPAEQGISASMAVSLPPTLGLASAPDEIQHPYIKFSEWKFKLFRVRSFEKAPEEAQIEK</sequence>